<dbReference type="InterPro" id="IPR004843">
    <property type="entry name" value="Calcineurin-like_PHP"/>
</dbReference>
<dbReference type="EMBL" id="JH767142">
    <property type="protein sequence ID" value="EQC38058.1"/>
    <property type="molecule type" value="Genomic_DNA"/>
</dbReference>
<protein>
    <recommendedName>
        <fullName evidence="2">Calcineurin-like phosphoesterase domain-containing protein</fullName>
    </recommendedName>
</protein>
<dbReference type="AlphaFoldDB" id="T0RZU6"/>
<dbReference type="OrthoDB" id="783096at2759"/>
<dbReference type="GO" id="GO:0016788">
    <property type="term" value="F:hydrolase activity, acting on ester bonds"/>
    <property type="evidence" value="ECO:0007669"/>
    <property type="project" value="TreeGrafter"/>
</dbReference>
<dbReference type="OMA" id="SSQLAHC"/>
<name>T0RZU6_SAPDV</name>
<keyword evidence="4" id="KW-1185">Reference proteome</keyword>
<feature type="domain" description="Calcineurin-like phosphoesterase" evidence="2">
    <location>
        <begin position="40"/>
        <end position="268"/>
    </location>
</feature>
<reference evidence="3 4" key="1">
    <citation type="submission" date="2012-04" db="EMBL/GenBank/DDBJ databases">
        <title>The Genome Sequence of Saprolegnia declina VS20.</title>
        <authorList>
            <consortium name="The Broad Institute Genome Sequencing Platform"/>
            <person name="Russ C."/>
            <person name="Nusbaum C."/>
            <person name="Tyler B."/>
            <person name="van West P."/>
            <person name="Dieguez-Uribeondo J."/>
            <person name="de Bruijn I."/>
            <person name="Tripathy S."/>
            <person name="Jiang R."/>
            <person name="Young S.K."/>
            <person name="Zeng Q."/>
            <person name="Gargeya S."/>
            <person name="Fitzgerald M."/>
            <person name="Haas B."/>
            <person name="Abouelleil A."/>
            <person name="Alvarado L."/>
            <person name="Arachchi H.M."/>
            <person name="Berlin A."/>
            <person name="Chapman S.B."/>
            <person name="Goldberg J."/>
            <person name="Griggs A."/>
            <person name="Gujja S."/>
            <person name="Hansen M."/>
            <person name="Howarth C."/>
            <person name="Imamovic A."/>
            <person name="Larimer J."/>
            <person name="McCowen C."/>
            <person name="Montmayeur A."/>
            <person name="Murphy C."/>
            <person name="Neiman D."/>
            <person name="Pearson M."/>
            <person name="Priest M."/>
            <person name="Roberts A."/>
            <person name="Saif S."/>
            <person name="Shea T."/>
            <person name="Sisk P."/>
            <person name="Sykes S."/>
            <person name="Wortman J."/>
            <person name="Nusbaum C."/>
            <person name="Birren B."/>
        </authorList>
    </citation>
    <scope>NUCLEOTIDE SEQUENCE [LARGE SCALE GENOMIC DNA]</scope>
    <source>
        <strain evidence="3 4">VS20</strain>
    </source>
</reference>
<dbReference type="InParanoid" id="T0RZU6"/>
<dbReference type="STRING" id="1156394.T0RZU6"/>
<dbReference type="Gene3D" id="3.60.21.10">
    <property type="match status" value="1"/>
</dbReference>
<dbReference type="VEuPathDB" id="FungiDB:SDRG_04488"/>
<dbReference type="GO" id="GO:0005737">
    <property type="term" value="C:cytoplasm"/>
    <property type="evidence" value="ECO:0007669"/>
    <property type="project" value="TreeGrafter"/>
</dbReference>
<dbReference type="Proteomes" id="UP000030762">
    <property type="component" value="Unassembled WGS sequence"/>
</dbReference>
<evidence type="ECO:0000313" key="4">
    <source>
        <dbReference type="Proteomes" id="UP000030762"/>
    </source>
</evidence>
<dbReference type="InterPro" id="IPR029052">
    <property type="entry name" value="Metallo-depent_PP-like"/>
</dbReference>
<dbReference type="eggNOG" id="KOG1432">
    <property type="taxonomic scope" value="Eukaryota"/>
</dbReference>
<evidence type="ECO:0000313" key="3">
    <source>
        <dbReference type="EMBL" id="EQC38058.1"/>
    </source>
</evidence>
<dbReference type="PANTHER" id="PTHR32440:SF0">
    <property type="entry name" value="PHOSPHATASE DCR2-RELATED"/>
    <property type="match status" value="1"/>
</dbReference>
<feature type="chain" id="PRO_5004584321" description="Calcineurin-like phosphoesterase domain-containing protein" evidence="1">
    <location>
        <begin position="17"/>
        <end position="346"/>
    </location>
</feature>
<dbReference type="GeneID" id="19945215"/>
<sequence length="346" mass="38327">MMRTMLLAAVALGVASEATNRTLNAVSGVDSAGKPELSFTVLQIPDMHYTGDRNRYCRNPPHEPCGEYNMTAFISELLDHVTPNLVVFTGDQVENIEVTHTIEEVKGAIASYALLPMLKQVPWTMVFGNHDEGASWGRQAMMDYITSLPLSYSQSGPIGLGGVGNYELEVASPDSGINFRMYFLDTGYDGVISEKQQNYLRNRAILHRHTVPAVLFHHIPIPEFNLVSSTEPTYGHKGEPVSSGPQCGLLDTLVAMRDVKATFVGHDHLNDYCVLRRGVQLCYGGGVGYGAAYGDPTIARSARVIRWKRNSTDEVITTWKQEDGDYSKHEYLLYRRAIFSNDATDV</sequence>
<proteinExistence type="predicted"/>
<organism evidence="3 4">
    <name type="scientific">Saprolegnia diclina (strain VS20)</name>
    <dbReference type="NCBI Taxonomy" id="1156394"/>
    <lineage>
        <taxon>Eukaryota</taxon>
        <taxon>Sar</taxon>
        <taxon>Stramenopiles</taxon>
        <taxon>Oomycota</taxon>
        <taxon>Saprolegniomycetes</taxon>
        <taxon>Saprolegniales</taxon>
        <taxon>Saprolegniaceae</taxon>
        <taxon>Saprolegnia</taxon>
    </lineage>
</organism>
<feature type="signal peptide" evidence="1">
    <location>
        <begin position="1"/>
        <end position="16"/>
    </location>
</feature>
<dbReference type="SUPFAM" id="SSF56300">
    <property type="entry name" value="Metallo-dependent phosphatases"/>
    <property type="match status" value="1"/>
</dbReference>
<dbReference type="PANTHER" id="PTHR32440">
    <property type="entry name" value="PHOSPHATASE DCR2-RELATED-RELATED"/>
    <property type="match status" value="1"/>
</dbReference>
<dbReference type="RefSeq" id="XP_008608385.1">
    <property type="nucleotide sequence ID" value="XM_008610163.1"/>
</dbReference>
<evidence type="ECO:0000259" key="2">
    <source>
        <dbReference type="Pfam" id="PF00149"/>
    </source>
</evidence>
<evidence type="ECO:0000256" key="1">
    <source>
        <dbReference type="SAM" id="SignalP"/>
    </source>
</evidence>
<keyword evidence="1" id="KW-0732">Signal</keyword>
<accession>T0RZU6</accession>
<gene>
    <name evidence="3" type="ORF">SDRG_04488</name>
</gene>
<dbReference type="Pfam" id="PF00149">
    <property type="entry name" value="Metallophos"/>
    <property type="match status" value="1"/>
</dbReference>